<comment type="caution">
    <text evidence="2">The sequence shown here is derived from an EMBL/GenBank/DDBJ whole genome shotgun (WGS) entry which is preliminary data.</text>
</comment>
<dbReference type="Proteomes" id="UP000765509">
    <property type="component" value="Unassembled WGS sequence"/>
</dbReference>
<evidence type="ECO:0000259" key="1">
    <source>
        <dbReference type="Pfam" id="PF07727"/>
    </source>
</evidence>
<name>A0A9Q3H7I4_9BASI</name>
<dbReference type="InterPro" id="IPR013103">
    <property type="entry name" value="RVT_2"/>
</dbReference>
<dbReference type="Pfam" id="PF07727">
    <property type="entry name" value="RVT_2"/>
    <property type="match status" value="1"/>
</dbReference>
<evidence type="ECO:0000313" key="3">
    <source>
        <dbReference type="Proteomes" id="UP000765509"/>
    </source>
</evidence>
<reference evidence="2" key="1">
    <citation type="submission" date="2021-03" db="EMBL/GenBank/DDBJ databases">
        <title>Draft genome sequence of rust myrtle Austropuccinia psidii MF-1, a brazilian biotype.</title>
        <authorList>
            <person name="Quecine M.C."/>
            <person name="Pachon D.M.R."/>
            <person name="Bonatelli M.L."/>
            <person name="Correr F.H."/>
            <person name="Franceschini L.M."/>
            <person name="Leite T.F."/>
            <person name="Margarido G.R.A."/>
            <person name="Almeida C.A."/>
            <person name="Ferrarezi J.A."/>
            <person name="Labate C.A."/>
        </authorList>
    </citation>
    <scope>NUCLEOTIDE SEQUENCE</scope>
    <source>
        <strain evidence="2">MF-1</strain>
    </source>
</reference>
<dbReference type="EMBL" id="AVOT02012813">
    <property type="protein sequence ID" value="MBW0494903.1"/>
    <property type="molecule type" value="Genomic_DNA"/>
</dbReference>
<dbReference type="PANTHER" id="PTHR11439">
    <property type="entry name" value="GAG-POL-RELATED RETROTRANSPOSON"/>
    <property type="match status" value="1"/>
</dbReference>
<protein>
    <recommendedName>
        <fullName evidence="1">Reverse transcriptase Ty1/copia-type domain-containing protein</fullName>
    </recommendedName>
</protein>
<dbReference type="OrthoDB" id="2685291at2759"/>
<dbReference type="InterPro" id="IPR043502">
    <property type="entry name" value="DNA/RNA_pol_sf"/>
</dbReference>
<dbReference type="PANTHER" id="PTHR11439:SF483">
    <property type="entry name" value="PEPTIDE SYNTHASE GLIP-LIKE, PUTATIVE (AFU_ORTHOLOGUE AFUA_3G12920)-RELATED"/>
    <property type="match status" value="1"/>
</dbReference>
<organism evidence="2 3">
    <name type="scientific">Austropuccinia psidii MF-1</name>
    <dbReference type="NCBI Taxonomy" id="1389203"/>
    <lineage>
        <taxon>Eukaryota</taxon>
        <taxon>Fungi</taxon>
        <taxon>Dikarya</taxon>
        <taxon>Basidiomycota</taxon>
        <taxon>Pucciniomycotina</taxon>
        <taxon>Pucciniomycetes</taxon>
        <taxon>Pucciniales</taxon>
        <taxon>Sphaerophragmiaceae</taxon>
        <taxon>Austropuccinia</taxon>
    </lineage>
</organism>
<feature type="non-terminal residue" evidence="2">
    <location>
        <position position="1"/>
    </location>
</feature>
<gene>
    <name evidence="2" type="ORF">O181_034618</name>
</gene>
<keyword evidence="3" id="KW-1185">Reference proteome</keyword>
<feature type="domain" description="Reverse transcriptase Ty1/copia-type" evidence="1">
    <location>
        <begin position="2"/>
        <end position="173"/>
    </location>
</feature>
<accession>A0A9Q3H7I4</accession>
<dbReference type="SUPFAM" id="SSF56672">
    <property type="entry name" value="DNA/RNA polymerases"/>
    <property type="match status" value="1"/>
</dbReference>
<evidence type="ECO:0000313" key="2">
    <source>
        <dbReference type="EMBL" id="MBW0494903.1"/>
    </source>
</evidence>
<proteinExistence type="predicted"/>
<dbReference type="AlphaFoldDB" id="A0A9Q3H7I4"/>
<sequence length="250" mass="28230">TLISHAAANNLSLKHLDIASAFLNAPLDEDVYLAIPQGFDRDKRNVCLKIKKAIYSLNQAPLAWYRHLSLWLVKFGFSISKADSCVFYLKSNEPIWLFLHVDDIGIFGKNLMGFKNAIEREFQTKLLGSAELMLGRKIVHEPKTITLTQSHYIDSLLEIYGMTNCKPTATPLIPNSHIKAASRTDQEEFLSLKVNYRSAVGSLSYLSTATRPDLSYLISALSQFFENPGILHWKAFLHVLKYLKGPIMLV</sequence>